<dbReference type="InterPro" id="IPR049445">
    <property type="entry name" value="TetR_SbtR-like_C"/>
</dbReference>
<feature type="DNA-binding region" description="H-T-H motif" evidence="4">
    <location>
        <begin position="34"/>
        <end position="53"/>
    </location>
</feature>
<dbReference type="PANTHER" id="PTHR30055">
    <property type="entry name" value="HTH-TYPE TRANSCRIPTIONAL REGULATOR RUTR"/>
    <property type="match status" value="1"/>
</dbReference>
<keyword evidence="3" id="KW-0804">Transcription</keyword>
<keyword evidence="1" id="KW-0805">Transcription regulation</keyword>
<feature type="domain" description="HTH tetR-type" evidence="5">
    <location>
        <begin position="12"/>
        <end position="71"/>
    </location>
</feature>
<dbReference type="SUPFAM" id="SSF48498">
    <property type="entry name" value="Tetracyclin repressor-like, C-terminal domain"/>
    <property type="match status" value="1"/>
</dbReference>
<dbReference type="InterPro" id="IPR001647">
    <property type="entry name" value="HTH_TetR"/>
</dbReference>
<protein>
    <submittedName>
        <fullName evidence="6">Transcriptional regulator, TetR family</fullName>
    </submittedName>
</protein>
<dbReference type="Proteomes" id="UP000199088">
    <property type="component" value="Unassembled WGS sequence"/>
</dbReference>
<accession>A0A1H0S0Q4</accession>
<evidence type="ECO:0000256" key="4">
    <source>
        <dbReference type="PROSITE-ProRule" id="PRU00335"/>
    </source>
</evidence>
<keyword evidence="2 4" id="KW-0238">DNA-binding</keyword>
<keyword evidence="7" id="KW-1185">Reference proteome</keyword>
<dbReference type="Pfam" id="PF21597">
    <property type="entry name" value="TetR_C_43"/>
    <property type="match status" value="1"/>
</dbReference>
<dbReference type="SUPFAM" id="SSF46689">
    <property type="entry name" value="Homeodomain-like"/>
    <property type="match status" value="1"/>
</dbReference>
<dbReference type="AlphaFoldDB" id="A0A1H0S0Q4"/>
<evidence type="ECO:0000313" key="7">
    <source>
        <dbReference type="Proteomes" id="UP000199088"/>
    </source>
</evidence>
<evidence type="ECO:0000313" key="6">
    <source>
        <dbReference type="EMBL" id="SDP35392.1"/>
    </source>
</evidence>
<dbReference type="PROSITE" id="PS50977">
    <property type="entry name" value="HTH_TETR_2"/>
    <property type="match status" value="1"/>
</dbReference>
<dbReference type="GO" id="GO:0003700">
    <property type="term" value="F:DNA-binding transcription factor activity"/>
    <property type="evidence" value="ECO:0007669"/>
    <property type="project" value="TreeGrafter"/>
</dbReference>
<gene>
    <name evidence="6" type="ORF">SAMN05660199_03709</name>
</gene>
<dbReference type="InterPro" id="IPR023772">
    <property type="entry name" value="DNA-bd_HTH_TetR-type_CS"/>
</dbReference>
<dbReference type="PRINTS" id="PR00455">
    <property type="entry name" value="HTHTETR"/>
</dbReference>
<evidence type="ECO:0000256" key="2">
    <source>
        <dbReference type="ARBA" id="ARBA00023125"/>
    </source>
</evidence>
<dbReference type="Gene3D" id="1.10.357.10">
    <property type="entry name" value="Tetracycline Repressor, domain 2"/>
    <property type="match status" value="1"/>
</dbReference>
<dbReference type="InterPro" id="IPR009057">
    <property type="entry name" value="Homeodomain-like_sf"/>
</dbReference>
<dbReference type="OrthoDB" id="9795011at2"/>
<dbReference type="PROSITE" id="PS01081">
    <property type="entry name" value="HTH_TETR_1"/>
    <property type="match status" value="1"/>
</dbReference>
<dbReference type="InterPro" id="IPR036271">
    <property type="entry name" value="Tet_transcr_reg_TetR-rel_C_sf"/>
</dbReference>
<evidence type="ECO:0000259" key="5">
    <source>
        <dbReference type="PROSITE" id="PS50977"/>
    </source>
</evidence>
<dbReference type="PANTHER" id="PTHR30055:SF234">
    <property type="entry name" value="HTH-TYPE TRANSCRIPTIONAL REGULATOR BETI"/>
    <property type="match status" value="1"/>
</dbReference>
<sequence>MVHVPVVRADRIRNRGAIVAAARELLGDPGSELTMDGIAVRAGVAVGTLYRHFPTKTDLVQAVLAETVTELADLAEAARDRVRDGADPWQQLVDFFVTIAQGPSASRTVAEAARALGVADDDTGPVDPAADRAVRALAETLAASRDAGLVRPDVDLADLFLVMVQAPDRHRPAERDRYMQLVAQGLRLGR</sequence>
<evidence type="ECO:0000256" key="1">
    <source>
        <dbReference type="ARBA" id="ARBA00023015"/>
    </source>
</evidence>
<dbReference type="InterPro" id="IPR050109">
    <property type="entry name" value="HTH-type_TetR-like_transc_reg"/>
</dbReference>
<organism evidence="6 7">
    <name type="scientific">Klenkia soli</name>
    <dbReference type="NCBI Taxonomy" id="1052260"/>
    <lineage>
        <taxon>Bacteria</taxon>
        <taxon>Bacillati</taxon>
        <taxon>Actinomycetota</taxon>
        <taxon>Actinomycetes</taxon>
        <taxon>Geodermatophilales</taxon>
        <taxon>Geodermatophilaceae</taxon>
        <taxon>Klenkia</taxon>
    </lineage>
</organism>
<dbReference type="STRING" id="1052260.SAMN05660199_03709"/>
<dbReference type="EMBL" id="FNIR01000012">
    <property type="protein sequence ID" value="SDP35392.1"/>
    <property type="molecule type" value="Genomic_DNA"/>
</dbReference>
<evidence type="ECO:0000256" key="3">
    <source>
        <dbReference type="ARBA" id="ARBA00023163"/>
    </source>
</evidence>
<dbReference type="Pfam" id="PF00440">
    <property type="entry name" value="TetR_N"/>
    <property type="match status" value="1"/>
</dbReference>
<reference evidence="7" key="1">
    <citation type="submission" date="2016-10" db="EMBL/GenBank/DDBJ databases">
        <authorList>
            <person name="Varghese N."/>
            <person name="Submissions S."/>
        </authorList>
    </citation>
    <scope>NUCLEOTIDE SEQUENCE [LARGE SCALE GENOMIC DNA]</scope>
    <source>
        <strain evidence="7">DSM 45843</strain>
    </source>
</reference>
<proteinExistence type="predicted"/>
<dbReference type="GO" id="GO:0000976">
    <property type="term" value="F:transcription cis-regulatory region binding"/>
    <property type="evidence" value="ECO:0007669"/>
    <property type="project" value="TreeGrafter"/>
</dbReference>
<name>A0A1H0S0Q4_9ACTN</name>